<dbReference type="InterPro" id="IPR013325">
    <property type="entry name" value="RNA_pol_sigma_r2"/>
</dbReference>
<dbReference type="PANTHER" id="PTHR43133:SF51">
    <property type="entry name" value="RNA POLYMERASE SIGMA FACTOR"/>
    <property type="match status" value="1"/>
</dbReference>
<dbReference type="InterPro" id="IPR014284">
    <property type="entry name" value="RNA_pol_sigma-70_dom"/>
</dbReference>
<dbReference type="SUPFAM" id="SSF88946">
    <property type="entry name" value="Sigma2 domain of RNA polymerase sigma factors"/>
    <property type="match status" value="1"/>
</dbReference>
<sequence>MENILGEDLMLARKAKKGDVQAYGDLIKFHKEYLYRTAFSYVKNQDLALDVLQDTTVQGLLAIHNLREPQYFKTWITRILYNCAMQMYRKSSKVIPYAQDDIPQDAVKQLDSGISQEEKMDLHNAVRQLDEPYRTLIVLKYFEGLTISEISKMSSKPEGTIKSDLSKAKKKLRMILKEGYIYA</sequence>
<dbReference type="InterPro" id="IPR013249">
    <property type="entry name" value="RNA_pol_sigma70_r4_t2"/>
</dbReference>
<dbReference type="STRING" id="180332.GCA_000797495_02796"/>
<dbReference type="CDD" id="cd06171">
    <property type="entry name" value="Sigma70_r4"/>
    <property type="match status" value="1"/>
</dbReference>
<protein>
    <submittedName>
        <fullName evidence="7">RNA polymerase sigma factor SigV</fullName>
    </submittedName>
</protein>
<dbReference type="Pfam" id="PF04542">
    <property type="entry name" value="Sigma70_r2"/>
    <property type="match status" value="1"/>
</dbReference>
<dbReference type="InterPro" id="IPR007627">
    <property type="entry name" value="RNA_pol_sigma70_r2"/>
</dbReference>
<keyword evidence="3" id="KW-0731">Sigma factor</keyword>
<evidence type="ECO:0000313" key="7">
    <source>
        <dbReference type="EMBL" id="TLC99806.1"/>
    </source>
</evidence>
<name>A0A4U8Q504_9FIRM</name>
<keyword evidence="2" id="KW-0805">Transcription regulation</keyword>
<dbReference type="NCBIfam" id="TIGR02937">
    <property type="entry name" value="sigma70-ECF"/>
    <property type="match status" value="1"/>
</dbReference>
<dbReference type="GO" id="GO:0016987">
    <property type="term" value="F:sigma factor activity"/>
    <property type="evidence" value="ECO:0007669"/>
    <property type="project" value="UniProtKB-KW"/>
</dbReference>
<evidence type="ECO:0000256" key="1">
    <source>
        <dbReference type="ARBA" id="ARBA00010641"/>
    </source>
</evidence>
<dbReference type="PANTHER" id="PTHR43133">
    <property type="entry name" value="RNA POLYMERASE ECF-TYPE SIGMA FACTO"/>
    <property type="match status" value="1"/>
</dbReference>
<dbReference type="Gene3D" id="1.10.1740.10">
    <property type="match status" value="1"/>
</dbReference>
<dbReference type="SUPFAM" id="SSF88659">
    <property type="entry name" value="Sigma3 and sigma4 domains of RNA polymerase sigma factors"/>
    <property type="match status" value="1"/>
</dbReference>
<dbReference type="Gene3D" id="1.10.10.10">
    <property type="entry name" value="Winged helix-like DNA-binding domain superfamily/Winged helix DNA-binding domain"/>
    <property type="match status" value="1"/>
</dbReference>
<dbReference type="EMBL" id="QGQD01000065">
    <property type="protein sequence ID" value="TLC99806.1"/>
    <property type="molecule type" value="Genomic_DNA"/>
</dbReference>
<evidence type="ECO:0000256" key="3">
    <source>
        <dbReference type="ARBA" id="ARBA00023082"/>
    </source>
</evidence>
<feature type="domain" description="RNA polymerase sigma factor 70 region 4 type 2" evidence="6">
    <location>
        <begin position="120"/>
        <end position="172"/>
    </location>
</feature>
<accession>A0A4U8Q504</accession>
<proteinExistence type="inferred from homology"/>
<reference evidence="7 8" key="1">
    <citation type="journal article" date="2019" name="Anaerobe">
        <title>Detection of Robinsoniella peoriensis in multiple bone samples of a trauma patient.</title>
        <authorList>
            <person name="Schrottner P."/>
            <person name="Hartwich K."/>
            <person name="Bunk B."/>
            <person name="Schober I."/>
            <person name="Helbig S."/>
            <person name="Rudolph W.W."/>
            <person name="Gunzer F."/>
        </authorList>
    </citation>
    <scope>NUCLEOTIDE SEQUENCE [LARGE SCALE GENOMIC DNA]</scope>
    <source>
        <strain evidence="7 8">DSM 106044</strain>
    </source>
</reference>
<dbReference type="Proteomes" id="UP000306509">
    <property type="component" value="Unassembled WGS sequence"/>
</dbReference>
<comment type="similarity">
    <text evidence="1">Belongs to the sigma-70 factor family. ECF subfamily.</text>
</comment>
<feature type="domain" description="RNA polymerase sigma-70 region 2" evidence="5">
    <location>
        <begin position="27"/>
        <end position="92"/>
    </location>
</feature>
<evidence type="ECO:0000256" key="2">
    <source>
        <dbReference type="ARBA" id="ARBA00023015"/>
    </source>
</evidence>
<dbReference type="InterPro" id="IPR039425">
    <property type="entry name" value="RNA_pol_sigma-70-like"/>
</dbReference>
<evidence type="ECO:0000259" key="5">
    <source>
        <dbReference type="Pfam" id="PF04542"/>
    </source>
</evidence>
<evidence type="ECO:0000259" key="6">
    <source>
        <dbReference type="Pfam" id="PF08281"/>
    </source>
</evidence>
<dbReference type="InterPro" id="IPR013324">
    <property type="entry name" value="RNA_pol_sigma_r3/r4-like"/>
</dbReference>
<comment type="caution">
    <text evidence="7">The sequence shown here is derived from an EMBL/GenBank/DDBJ whole genome shotgun (WGS) entry which is preliminary data.</text>
</comment>
<keyword evidence="4" id="KW-0804">Transcription</keyword>
<dbReference type="GO" id="GO:0003677">
    <property type="term" value="F:DNA binding"/>
    <property type="evidence" value="ECO:0007669"/>
    <property type="project" value="InterPro"/>
</dbReference>
<gene>
    <name evidence="7" type="primary">sigV_3</name>
    <name evidence="7" type="ORF">DSM106044_03331</name>
</gene>
<evidence type="ECO:0000313" key="8">
    <source>
        <dbReference type="Proteomes" id="UP000306509"/>
    </source>
</evidence>
<dbReference type="AlphaFoldDB" id="A0A4U8Q504"/>
<dbReference type="Pfam" id="PF08281">
    <property type="entry name" value="Sigma70_r4_2"/>
    <property type="match status" value="1"/>
</dbReference>
<organism evidence="7 8">
    <name type="scientific">Robinsoniella peoriensis</name>
    <dbReference type="NCBI Taxonomy" id="180332"/>
    <lineage>
        <taxon>Bacteria</taxon>
        <taxon>Bacillati</taxon>
        <taxon>Bacillota</taxon>
        <taxon>Clostridia</taxon>
        <taxon>Lachnospirales</taxon>
        <taxon>Lachnospiraceae</taxon>
        <taxon>Robinsoniella</taxon>
    </lineage>
</organism>
<dbReference type="InterPro" id="IPR036388">
    <property type="entry name" value="WH-like_DNA-bd_sf"/>
</dbReference>
<dbReference type="GO" id="GO:0006352">
    <property type="term" value="P:DNA-templated transcription initiation"/>
    <property type="evidence" value="ECO:0007669"/>
    <property type="project" value="InterPro"/>
</dbReference>
<evidence type="ECO:0000256" key="4">
    <source>
        <dbReference type="ARBA" id="ARBA00023163"/>
    </source>
</evidence>
<dbReference type="RefSeq" id="WP_138003049.1">
    <property type="nucleotide sequence ID" value="NZ_QGQD01000065.1"/>
</dbReference>
<keyword evidence="8" id="KW-1185">Reference proteome</keyword>